<feature type="compositionally biased region" description="Basic and acidic residues" evidence="1">
    <location>
        <begin position="66"/>
        <end position="75"/>
    </location>
</feature>
<protein>
    <submittedName>
        <fullName evidence="2">Uncharacterized protein</fullName>
    </submittedName>
</protein>
<dbReference type="Proteomes" id="UP000231279">
    <property type="component" value="Unassembled WGS sequence"/>
</dbReference>
<comment type="caution">
    <text evidence="2">The sequence shown here is derived from an EMBL/GenBank/DDBJ whole genome shotgun (WGS) entry which is preliminary data.</text>
</comment>
<keyword evidence="3" id="KW-1185">Reference proteome</keyword>
<evidence type="ECO:0000313" key="2">
    <source>
        <dbReference type="EMBL" id="PIN04782.1"/>
    </source>
</evidence>
<accession>A0A2G9GHV6</accession>
<dbReference type="EMBL" id="NKXS01005010">
    <property type="protein sequence ID" value="PIN04782.1"/>
    <property type="molecule type" value="Genomic_DNA"/>
</dbReference>
<evidence type="ECO:0000256" key="1">
    <source>
        <dbReference type="SAM" id="MobiDB-lite"/>
    </source>
</evidence>
<proteinExistence type="predicted"/>
<gene>
    <name evidence="2" type="ORF">CDL12_22681</name>
</gene>
<name>A0A2G9GHV6_9LAMI</name>
<reference evidence="3" key="1">
    <citation type="journal article" date="2018" name="Gigascience">
        <title>Genome assembly of the Pink Ipe (Handroanthus impetiginosus, Bignoniaceae), a highly valued, ecologically keystone Neotropical timber forest tree.</title>
        <authorList>
            <person name="Silva-Junior O.B."/>
            <person name="Grattapaglia D."/>
            <person name="Novaes E."/>
            <person name="Collevatti R.G."/>
        </authorList>
    </citation>
    <scope>NUCLEOTIDE SEQUENCE [LARGE SCALE GENOMIC DNA]</scope>
    <source>
        <strain evidence="3">cv. UFG-1</strain>
    </source>
</reference>
<dbReference type="AlphaFoldDB" id="A0A2G9GHV6"/>
<sequence>MHHESSHMQHVVTKNNIESNHTFKQKNAKNPLLVDSKRGHRAASSSRRDLPELPKASRRNSSAENDSPRKKDSSTRSRQSRRNQPKDSPDGSGAPKSGQDSGPTVPDIPRKSRRKKSKESDGGGSTRSRSKGTTSNGISHDAGPDSGLQTPNVHDGETEIRGNSKE</sequence>
<feature type="compositionally biased region" description="Basic and acidic residues" evidence="1">
    <location>
        <begin position="154"/>
        <end position="166"/>
    </location>
</feature>
<evidence type="ECO:0000313" key="3">
    <source>
        <dbReference type="Proteomes" id="UP000231279"/>
    </source>
</evidence>
<feature type="compositionally biased region" description="Polar residues" evidence="1">
    <location>
        <begin position="12"/>
        <end position="22"/>
    </location>
</feature>
<organism evidence="2 3">
    <name type="scientific">Handroanthus impetiginosus</name>
    <dbReference type="NCBI Taxonomy" id="429701"/>
    <lineage>
        <taxon>Eukaryota</taxon>
        <taxon>Viridiplantae</taxon>
        <taxon>Streptophyta</taxon>
        <taxon>Embryophyta</taxon>
        <taxon>Tracheophyta</taxon>
        <taxon>Spermatophyta</taxon>
        <taxon>Magnoliopsida</taxon>
        <taxon>eudicotyledons</taxon>
        <taxon>Gunneridae</taxon>
        <taxon>Pentapetalae</taxon>
        <taxon>asterids</taxon>
        <taxon>lamiids</taxon>
        <taxon>Lamiales</taxon>
        <taxon>Bignoniaceae</taxon>
        <taxon>Crescentiina</taxon>
        <taxon>Tabebuia alliance</taxon>
        <taxon>Handroanthus</taxon>
    </lineage>
</organism>
<feature type="region of interest" description="Disordered" evidence="1">
    <location>
        <begin position="1"/>
        <end position="166"/>
    </location>
</feature>